<keyword evidence="8" id="KW-0732">Signal</keyword>
<accession>A0ABT2DAX1</accession>
<proteinExistence type="inferred from homology"/>
<evidence type="ECO:0000256" key="8">
    <source>
        <dbReference type="SAM" id="SignalP"/>
    </source>
</evidence>
<sequence>MVPMFRAMRFALLALAACATQAHAAMPLTLAQAMRLALNRNHDARLAAIAVDSAEAAQTQARAAPNPSLTLQTTNINPAAGVGAGGLRSKTVDSTVRVDQLVERGGKRELRGAAAAQLVAAARADADDVRRQLRRDVGQAYYDLLAAQERVQVLVQLADLSEHALRAAQQRERAGDLAPSDTLRLRMDALRARNDADSATASLGQAQRALALLLGAEPGELPSAVDGWPAPVVTDRAGAAIERRADVRAAQARLDAARAAHKLALAGRTRDITVGVQFEHYPASAANPQGSGNSVGIAVQVPLFVRYGMEGEVRSAQASVDAAEEALLRTRQLARAELDKAAAELRTSAALVARFEHDILPAARKASEAGEFAFSHGAASVMDVLDVRRSYRAAELDAIAARADFAKSAAAFDAAISEESKE</sequence>
<evidence type="ECO:0000313" key="9">
    <source>
        <dbReference type="EMBL" id="MCS0808379.1"/>
    </source>
</evidence>
<dbReference type="Proteomes" id="UP001206126">
    <property type="component" value="Unassembled WGS sequence"/>
</dbReference>
<dbReference type="Pfam" id="PF02321">
    <property type="entry name" value="OEP"/>
    <property type="match status" value="2"/>
</dbReference>
<keyword evidence="5" id="KW-0812">Transmembrane</keyword>
<gene>
    <name evidence="9" type="ORF">NX774_10665</name>
</gene>
<comment type="similarity">
    <text evidence="2">Belongs to the outer membrane factor (OMF) (TC 1.B.17) family.</text>
</comment>
<keyword evidence="4" id="KW-1134">Transmembrane beta strand</keyword>
<evidence type="ECO:0000256" key="4">
    <source>
        <dbReference type="ARBA" id="ARBA00022452"/>
    </source>
</evidence>
<keyword evidence="3" id="KW-0813">Transport</keyword>
<dbReference type="SUPFAM" id="SSF56954">
    <property type="entry name" value="Outer membrane efflux proteins (OEP)"/>
    <property type="match status" value="1"/>
</dbReference>
<reference evidence="9 10" key="1">
    <citation type="submission" date="2022-08" db="EMBL/GenBank/DDBJ databases">
        <title>Reclassification of Massilia species as members of the genera Telluria, Duganella, Pseudoduganella, Mokoshia gen. nov. and Zemynaea gen. nov. using orthogonal and non-orthogonal genome-based approaches.</title>
        <authorList>
            <person name="Bowman J.P."/>
        </authorList>
    </citation>
    <scope>NUCLEOTIDE SEQUENCE [LARGE SCALE GENOMIC DNA]</scope>
    <source>
        <strain evidence="9 10">JCM 31605</strain>
    </source>
</reference>
<keyword evidence="10" id="KW-1185">Reference proteome</keyword>
<evidence type="ECO:0000313" key="10">
    <source>
        <dbReference type="Proteomes" id="UP001206126"/>
    </source>
</evidence>
<comment type="subcellular location">
    <subcellularLocation>
        <location evidence="1">Cell outer membrane</location>
    </subcellularLocation>
</comment>
<evidence type="ECO:0000256" key="6">
    <source>
        <dbReference type="ARBA" id="ARBA00023136"/>
    </source>
</evidence>
<feature type="chain" id="PRO_5045408522" evidence="8">
    <location>
        <begin position="25"/>
        <end position="422"/>
    </location>
</feature>
<dbReference type="InterPro" id="IPR003423">
    <property type="entry name" value="OMP_efflux"/>
</dbReference>
<comment type="caution">
    <text evidence="9">The sequence shown here is derived from an EMBL/GenBank/DDBJ whole genome shotgun (WGS) entry which is preliminary data.</text>
</comment>
<dbReference type="EMBL" id="JANUHB010000002">
    <property type="protein sequence ID" value="MCS0808379.1"/>
    <property type="molecule type" value="Genomic_DNA"/>
</dbReference>
<name>A0ABT2DAX1_9BURK</name>
<feature type="signal peptide" evidence="8">
    <location>
        <begin position="1"/>
        <end position="24"/>
    </location>
</feature>
<dbReference type="PANTHER" id="PTHR30026">
    <property type="entry name" value="OUTER MEMBRANE PROTEIN TOLC"/>
    <property type="match status" value="1"/>
</dbReference>
<dbReference type="RefSeq" id="WP_258822148.1">
    <property type="nucleotide sequence ID" value="NZ_JANUHB010000002.1"/>
</dbReference>
<keyword evidence="6" id="KW-0472">Membrane</keyword>
<dbReference type="Gene3D" id="1.20.1600.10">
    <property type="entry name" value="Outer membrane efflux proteins (OEP)"/>
    <property type="match status" value="1"/>
</dbReference>
<protein>
    <submittedName>
        <fullName evidence="9">TolC family protein</fullName>
    </submittedName>
</protein>
<evidence type="ECO:0000256" key="2">
    <source>
        <dbReference type="ARBA" id="ARBA00007613"/>
    </source>
</evidence>
<dbReference type="PANTHER" id="PTHR30026:SF20">
    <property type="entry name" value="OUTER MEMBRANE PROTEIN TOLC"/>
    <property type="match status" value="1"/>
</dbReference>
<evidence type="ECO:0000256" key="1">
    <source>
        <dbReference type="ARBA" id="ARBA00004442"/>
    </source>
</evidence>
<evidence type="ECO:0000256" key="7">
    <source>
        <dbReference type="ARBA" id="ARBA00023237"/>
    </source>
</evidence>
<dbReference type="InterPro" id="IPR051906">
    <property type="entry name" value="TolC-like"/>
</dbReference>
<organism evidence="9 10">
    <name type="scientific">Massilia agilis</name>
    <dbReference type="NCBI Taxonomy" id="1811226"/>
    <lineage>
        <taxon>Bacteria</taxon>
        <taxon>Pseudomonadati</taxon>
        <taxon>Pseudomonadota</taxon>
        <taxon>Betaproteobacteria</taxon>
        <taxon>Burkholderiales</taxon>
        <taxon>Oxalobacteraceae</taxon>
        <taxon>Telluria group</taxon>
        <taxon>Massilia</taxon>
    </lineage>
</organism>
<evidence type="ECO:0000256" key="3">
    <source>
        <dbReference type="ARBA" id="ARBA00022448"/>
    </source>
</evidence>
<evidence type="ECO:0000256" key="5">
    <source>
        <dbReference type="ARBA" id="ARBA00022692"/>
    </source>
</evidence>
<keyword evidence="7" id="KW-0998">Cell outer membrane</keyword>